<dbReference type="InterPro" id="IPR045213">
    <property type="entry name" value="Malic_NAD-bd_bact_type"/>
</dbReference>
<dbReference type="InterPro" id="IPR036291">
    <property type="entry name" value="NAD(P)-bd_dom_sf"/>
</dbReference>
<keyword evidence="4" id="KW-0560">Oxidoreductase</keyword>
<dbReference type="SMART" id="SM00919">
    <property type="entry name" value="Malic_M"/>
    <property type="match status" value="1"/>
</dbReference>
<feature type="domain" description="Malic enzyme N-terminal" evidence="9">
    <location>
        <begin position="20"/>
        <end position="153"/>
    </location>
</feature>
<evidence type="ECO:0000313" key="11">
    <source>
        <dbReference type="Proteomes" id="UP000324595"/>
    </source>
</evidence>
<dbReference type="InterPro" id="IPR046346">
    <property type="entry name" value="Aminoacid_DH-like_N_sf"/>
</dbReference>
<keyword evidence="11" id="KW-1185">Reference proteome</keyword>
<dbReference type="InterPro" id="IPR051674">
    <property type="entry name" value="Malate_Decarboxylase"/>
</dbReference>
<proteinExistence type="inferred from homology"/>
<evidence type="ECO:0000256" key="4">
    <source>
        <dbReference type="ARBA" id="ARBA00023002"/>
    </source>
</evidence>
<dbReference type="InterPro" id="IPR012302">
    <property type="entry name" value="Malic_NAD-bd"/>
</dbReference>
<dbReference type="GO" id="GO:0004470">
    <property type="term" value="F:malic enzyme activity"/>
    <property type="evidence" value="ECO:0007669"/>
    <property type="project" value="InterPro"/>
</dbReference>
<dbReference type="InterPro" id="IPR037062">
    <property type="entry name" value="Malic_N_dom_sf"/>
</dbReference>
<dbReference type="SUPFAM" id="SSF53223">
    <property type="entry name" value="Aminoacid dehydrogenase-like, N-terminal domain"/>
    <property type="match status" value="1"/>
</dbReference>
<comment type="cofactor">
    <cofactor evidence="1">
        <name>Mn(2+)</name>
        <dbReference type="ChEBI" id="CHEBI:29035"/>
    </cofactor>
</comment>
<dbReference type="InterPro" id="IPR015884">
    <property type="entry name" value="Malic_enzyme_CS"/>
</dbReference>
<comment type="similarity">
    <text evidence="2">Belongs to the malic enzymes family.</text>
</comment>
<dbReference type="InterPro" id="IPR012301">
    <property type="entry name" value="Malic_N_dom"/>
</dbReference>
<dbReference type="PANTHER" id="PTHR43237">
    <property type="entry name" value="NADP-DEPENDENT MALIC ENZYME"/>
    <property type="match status" value="1"/>
</dbReference>
<dbReference type="Gene3D" id="3.40.50.720">
    <property type="entry name" value="NAD(P)-binding Rossmann-like Domain"/>
    <property type="match status" value="1"/>
</dbReference>
<dbReference type="CDD" id="cd05311">
    <property type="entry name" value="NAD_bind_2_malic_enz"/>
    <property type="match status" value="1"/>
</dbReference>
<feature type="active site" description="Proton donor" evidence="5">
    <location>
        <position position="41"/>
    </location>
</feature>
<dbReference type="EMBL" id="VNHY01000002">
    <property type="protein sequence ID" value="TYP93465.1"/>
    <property type="molecule type" value="Genomic_DNA"/>
</dbReference>
<reference evidence="10 11" key="1">
    <citation type="submission" date="2019-07" db="EMBL/GenBank/DDBJ databases">
        <title>Genomic Encyclopedia of Archaeal and Bacterial Type Strains, Phase II (KMG-II): from individual species to whole genera.</title>
        <authorList>
            <person name="Goeker M."/>
        </authorList>
    </citation>
    <scope>NUCLEOTIDE SEQUENCE [LARGE SCALE GENOMIC DNA]</scope>
    <source>
        <strain evidence="10 11">DSM 21935</strain>
    </source>
</reference>
<dbReference type="FunFam" id="3.40.50.10380:FF:000003">
    <property type="entry name" value="NADP-dependent malic enzyme"/>
    <property type="match status" value="1"/>
</dbReference>
<dbReference type="PANTHER" id="PTHR43237:SF4">
    <property type="entry name" value="NADP-DEPENDENT MALIC ENZYME"/>
    <property type="match status" value="1"/>
</dbReference>
<dbReference type="SUPFAM" id="SSF51735">
    <property type="entry name" value="NAD(P)-binding Rossmann-fold domains"/>
    <property type="match status" value="1"/>
</dbReference>
<dbReference type="Pfam" id="PF00390">
    <property type="entry name" value="malic"/>
    <property type="match status" value="1"/>
</dbReference>
<evidence type="ECO:0000313" key="10">
    <source>
        <dbReference type="EMBL" id="TYP93465.1"/>
    </source>
</evidence>
<gene>
    <name evidence="10" type="ORF">LX73_1169</name>
</gene>
<dbReference type="GO" id="GO:0016616">
    <property type="term" value="F:oxidoreductase activity, acting on the CH-OH group of donors, NAD or NADP as acceptor"/>
    <property type="evidence" value="ECO:0007669"/>
    <property type="project" value="InterPro"/>
</dbReference>
<evidence type="ECO:0000256" key="5">
    <source>
        <dbReference type="PIRSR" id="PIRSR000106-1"/>
    </source>
</evidence>
<feature type="binding site" evidence="6">
    <location>
        <position position="320"/>
    </location>
    <ligand>
        <name>(S)-malate</name>
        <dbReference type="ChEBI" id="CHEBI:15589"/>
    </ligand>
</feature>
<evidence type="ECO:0000256" key="3">
    <source>
        <dbReference type="ARBA" id="ARBA00022723"/>
    </source>
</evidence>
<comment type="cofactor">
    <cofactor evidence="7">
        <name>Mg(2+)</name>
        <dbReference type="ChEBI" id="CHEBI:18420"/>
    </cofactor>
    <cofactor evidence="7">
        <name>Mn(2+)</name>
        <dbReference type="ChEBI" id="CHEBI:29035"/>
    </cofactor>
    <text evidence="7">Divalent metal cations. Prefers magnesium or manganese.</text>
</comment>
<dbReference type="PROSITE" id="PS00331">
    <property type="entry name" value="MALIC_ENZYMES"/>
    <property type="match status" value="1"/>
</dbReference>
<dbReference type="AlphaFoldDB" id="A0A5D3YIS6"/>
<name>A0A5D3YIS6_9BACT</name>
<keyword evidence="3 7" id="KW-0479">Metal-binding</keyword>
<dbReference type="GO" id="GO:0046872">
    <property type="term" value="F:metal ion binding"/>
    <property type="evidence" value="ECO:0007669"/>
    <property type="project" value="UniProtKB-KW"/>
</dbReference>
<evidence type="ECO:0000256" key="2">
    <source>
        <dbReference type="ARBA" id="ARBA00008785"/>
    </source>
</evidence>
<dbReference type="FunFam" id="3.40.50.720:FF:000095">
    <property type="entry name" value="NADP-dependent malic enzyme"/>
    <property type="match status" value="1"/>
</dbReference>
<comment type="caution">
    <text evidence="10">The sequence shown here is derived from an EMBL/GenBank/DDBJ whole genome shotgun (WGS) entry which is preliminary data.</text>
</comment>
<dbReference type="Pfam" id="PF03949">
    <property type="entry name" value="Malic_M"/>
    <property type="match status" value="1"/>
</dbReference>
<feature type="binding site" evidence="7">
    <location>
        <position position="164"/>
    </location>
    <ligand>
        <name>a divalent metal cation</name>
        <dbReference type="ChEBI" id="CHEBI:60240"/>
    </ligand>
</feature>
<feature type="binding site" evidence="7">
    <location>
        <position position="138"/>
    </location>
    <ligand>
        <name>a divalent metal cation</name>
        <dbReference type="ChEBI" id="CHEBI:60240"/>
    </ligand>
</feature>
<dbReference type="PIRSF" id="PIRSF000106">
    <property type="entry name" value="ME"/>
    <property type="match status" value="1"/>
</dbReference>
<feature type="binding site" evidence="7">
    <location>
        <position position="139"/>
    </location>
    <ligand>
        <name>a divalent metal cation</name>
        <dbReference type="ChEBI" id="CHEBI:60240"/>
    </ligand>
</feature>
<organism evidence="10 11">
    <name type="scientific">Fodinibius salinus</name>
    <dbReference type="NCBI Taxonomy" id="860790"/>
    <lineage>
        <taxon>Bacteria</taxon>
        <taxon>Pseudomonadati</taxon>
        <taxon>Balneolota</taxon>
        <taxon>Balneolia</taxon>
        <taxon>Balneolales</taxon>
        <taxon>Balneolaceae</taxon>
        <taxon>Fodinibius</taxon>
    </lineage>
</organism>
<evidence type="ECO:0000259" key="8">
    <source>
        <dbReference type="SMART" id="SM00919"/>
    </source>
</evidence>
<feature type="active site" description="Proton acceptor" evidence="5">
    <location>
        <position position="96"/>
    </location>
</feature>
<dbReference type="Proteomes" id="UP000324595">
    <property type="component" value="Unassembled WGS sequence"/>
</dbReference>
<evidence type="ECO:0000256" key="7">
    <source>
        <dbReference type="PIRSR" id="PIRSR000106-3"/>
    </source>
</evidence>
<sequence>MSSDENNYDQRSIDAHKKHGGKIRIESKMPLDTREDLSVAYTPGVAEPCRQINNDNSKAYDYTWKKNTVAVVSDGSAVLGLGNIGPEASLPVMEGKCVLFKKFAGVDAVPVVLDTQDIDEMVTTIKHIARTYGGINLEDIGSPRCFEIERRLKDELSIPVMHDDQHGTAIVTLAGMINAMRVTGRNLNDLKVVINGSGAAGVAIVKLLQHVGVRETIMCDSRGTLYKGRGEMNSVKKEMAKITNRTRVKGSLGDALEDADVFIGVSVPDVLKKKMIKRMRKNPIIFAMANPIPEIMPAEAHEAKAGIVATGRSDFPNQINNVLAFPGLFRGALNARTSNFSYQMYVAAAYGIANCVEDPTPEEIIPSAFDKRVAKQVADIVEDVCEQNNSMTF</sequence>
<dbReference type="RefSeq" id="WP_148898530.1">
    <property type="nucleotide sequence ID" value="NZ_VNHY01000002.1"/>
</dbReference>
<evidence type="ECO:0000259" key="9">
    <source>
        <dbReference type="SMART" id="SM01274"/>
    </source>
</evidence>
<dbReference type="GO" id="GO:0051287">
    <property type="term" value="F:NAD binding"/>
    <property type="evidence" value="ECO:0007669"/>
    <property type="project" value="InterPro"/>
</dbReference>
<feature type="binding site" evidence="6">
    <location>
        <position position="290"/>
    </location>
    <ligand>
        <name>(S)-malate</name>
        <dbReference type="ChEBI" id="CHEBI:15589"/>
    </ligand>
</feature>
<evidence type="ECO:0000256" key="6">
    <source>
        <dbReference type="PIRSR" id="PIRSR000106-2"/>
    </source>
</evidence>
<accession>A0A5D3YIS6</accession>
<evidence type="ECO:0000256" key="1">
    <source>
        <dbReference type="ARBA" id="ARBA00001936"/>
    </source>
</evidence>
<feature type="domain" description="Malic enzyme NAD-binding" evidence="8">
    <location>
        <begin position="165"/>
        <end position="386"/>
    </location>
</feature>
<protein>
    <submittedName>
        <fullName evidence="10">Malate dehydrogenase (Oxaloacetate-decarboxylating)</fullName>
    </submittedName>
</protein>
<dbReference type="OrthoDB" id="9805787at2"/>
<dbReference type="InterPro" id="IPR001891">
    <property type="entry name" value="Malic_OxRdtase"/>
</dbReference>
<dbReference type="Gene3D" id="3.40.50.10380">
    <property type="entry name" value="Malic enzyme, N-terminal domain"/>
    <property type="match status" value="1"/>
</dbReference>
<dbReference type="SMART" id="SM01274">
    <property type="entry name" value="malic"/>
    <property type="match status" value="1"/>
</dbReference>